<evidence type="ECO:0000313" key="7">
    <source>
        <dbReference type="EMBL" id="SHN58237.1"/>
    </source>
</evidence>
<dbReference type="Gene3D" id="1.10.287.470">
    <property type="entry name" value="Helix hairpin bin"/>
    <property type="match status" value="1"/>
</dbReference>
<feature type="domain" description="CusB-like beta-barrel" evidence="4">
    <location>
        <begin position="231"/>
        <end position="298"/>
    </location>
</feature>
<dbReference type="GO" id="GO:0015562">
    <property type="term" value="F:efflux transmembrane transporter activity"/>
    <property type="evidence" value="ECO:0007669"/>
    <property type="project" value="TreeGrafter"/>
</dbReference>
<feature type="region of interest" description="Disordered" evidence="3">
    <location>
        <begin position="1"/>
        <end position="22"/>
    </location>
</feature>
<dbReference type="Pfam" id="PF25973">
    <property type="entry name" value="BSH_CzcB"/>
    <property type="match status" value="1"/>
</dbReference>
<dbReference type="OrthoDB" id="9813967at2"/>
<evidence type="ECO:0000259" key="6">
    <source>
        <dbReference type="Pfam" id="PF25973"/>
    </source>
</evidence>
<keyword evidence="8" id="KW-1185">Reference proteome</keyword>
<organism evidence="7 8">
    <name type="scientific">Oceanicella actignis</name>
    <dbReference type="NCBI Taxonomy" id="1189325"/>
    <lineage>
        <taxon>Bacteria</taxon>
        <taxon>Pseudomonadati</taxon>
        <taxon>Pseudomonadota</taxon>
        <taxon>Alphaproteobacteria</taxon>
        <taxon>Rhodobacterales</taxon>
        <taxon>Paracoccaceae</taxon>
        <taxon>Oceanicella</taxon>
    </lineage>
</organism>
<feature type="domain" description="CzcB-like barrel-sandwich hybrid" evidence="6">
    <location>
        <begin position="90"/>
        <end position="224"/>
    </location>
</feature>
<dbReference type="SUPFAM" id="SSF111369">
    <property type="entry name" value="HlyD-like secretion proteins"/>
    <property type="match status" value="1"/>
</dbReference>
<evidence type="ECO:0000313" key="8">
    <source>
        <dbReference type="Proteomes" id="UP000184066"/>
    </source>
</evidence>
<dbReference type="InterPro" id="IPR058792">
    <property type="entry name" value="Beta-barrel_RND_2"/>
</dbReference>
<dbReference type="InterPro" id="IPR006143">
    <property type="entry name" value="RND_pump_MFP"/>
</dbReference>
<dbReference type="Gene3D" id="2.40.30.170">
    <property type="match status" value="1"/>
</dbReference>
<dbReference type="InterPro" id="IPR058647">
    <property type="entry name" value="BSH_CzcB-like"/>
</dbReference>
<gene>
    <name evidence="7" type="ORF">SAMN05216200_102471</name>
</gene>
<protein>
    <submittedName>
        <fullName evidence="7">RND family efflux transporter, MFP subunit</fullName>
    </submittedName>
</protein>
<evidence type="ECO:0000256" key="2">
    <source>
        <dbReference type="SAM" id="Coils"/>
    </source>
</evidence>
<keyword evidence="2" id="KW-0175">Coiled coil</keyword>
<dbReference type="Gene3D" id="2.40.420.20">
    <property type="match status" value="1"/>
</dbReference>
<feature type="domain" description="Multidrug resistance protein MdtA-like C-terminal permuted SH3" evidence="5">
    <location>
        <begin position="312"/>
        <end position="368"/>
    </location>
</feature>
<evidence type="ECO:0000256" key="3">
    <source>
        <dbReference type="SAM" id="MobiDB-lite"/>
    </source>
</evidence>
<dbReference type="AlphaFoldDB" id="A0A1M7SIG5"/>
<accession>A0A1M7SIG5</accession>
<dbReference type="InterPro" id="IPR058627">
    <property type="entry name" value="MdtA-like_C"/>
</dbReference>
<dbReference type="Gene3D" id="2.40.50.100">
    <property type="match status" value="1"/>
</dbReference>
<dbReference type="NCBIfam" id="TIGR01730">
    <property type="entry name" value="RND_mfp"/>
    <property type="match status" value="1"/>
</dbReference>
<dbReference type="Pfam" id="PF25967">
    <property type="entry name" value="RND-MFP_C"/>
    <property type="match status" value="1"/>
</dbReference>
<evidence type="ECO:0000256" key="1">
    <source>
        <dbReference type="ARBA" id="ARBA00009477"/>
    </source>
</evidence>
<dbReference type="GO" id="GO:1990281">
    <property type="term" value="C:efflux pump complex"/>
    <property type="evidence" value="ECO:0007669"/>
    <property type="project" value="TreeGrafter"/>
</dbReference>
<evidence type="ECO:0000259" key="4">
    <source>
        <dbReference type="Pfam" id="PF25954"/>
    </source>
</evidence>
<reference evidence="7 8" key="1">
    <citation type="submission" date="2016-12" db="EMBL/GenBank/DDBJ databases">
        <authorList>
            <person name="Song W.-J."/>
            <person name="Kurnit D.M."/>
        </authorList>
    </citation>
    <scope>NUCLEOTIDE SEQUENCE [LARGE SCALE GENOMIC DNA]</scope>
    <source>
        <strain evidence="7 8">CGMCC 1.10808</strain>
    </source>
</reference>
<feature type="coiled-coil region" evidence="2">
    <location>
        <begin position="159"/>
        <end position="196"/>
    </location>
</feature>
<dbReference type="PANTHER" id="PTHR30469:SF15">
    <property type="entry name" value="HLYD FAMILY OF SECRETION PROTEINS"/>
    <property type="match status" value="1"/>
</dbReference>
<proteinExistence type="inferred from homology"/>
<dbReference type="STRING" id="1189325.SAMN04488119_10338"/>
<comment type="similarity">
    <text evidence="1">Belongs to the membrane fusion protein (MFP) (TC 8.A.1) family.</text>
</comment>
<dbReference type="PANTHER" id="PTHR30469">
    <property type="entry name" value="MULTIDRUG RESISTANCE PROTEIN MDTA"/>
    <property type="match status" value="1"/>
</dbReference>
<dbReference type="EMBL" id="FRDL01000002">
    <property type="protein sequence ID" value="SHN58237.1"/>
    <property type="molecule type" value="Genomic_DNA"/>
</dbReference>
<name>A0A1M7SIG5_9RHOB</name>
<dbReference type="RefSeq" id="WP_072746510.1">
    <property type="nucleotide sequence ID" value="NZ_FOHL01000003.1"/>
</dbReference>
<sequence length="383" mass="39995">MTPRKANPPKTPSSDSPFATAGPRLRGACAAAMLALALSGAGARAMSQGPAPEQAPPRPVVSVIVGAEAAGRRDFVGAVVARVETDLAFPLSGVVAARPADVGDEVRTGQVLARLDPEALEADVWAARAGVIAAEQELLSAQDARDREAELVARGVESAARLEDAERQLAAARARLEQARAALAQAQDRLDKATLRAPHDGVVTQVFVEPGAAVSAGAPLLRVAAVEEREVVADLTEADLTLFAGDAPASARLAALPEVRTDLRLRRVDPVADPRTRTRRARFAMTDAPPEFRIGALAFVAPPPVKAGPPSIPAEALTRGPEGPAVWVVAPPERRAQLRPVRVGARIDGRVVILSGLSAGEEVVVKGVRSLTEGQRLGPRMPR</sequence>
<dbReference type="Proteomes" id="UP000184066">
    <property type="component" value="Unassembled WGS sequence"/>
</dbReference>
<dbReference type="Pfam" id="PF25954">
    <property type="entry name" value="Beta-barrel_RND_2"/>
    <property type="match status" value="1"/>
</dbReference>
<evidence type="ECO:0000259" key="5">
    <source>
        <dbReference type="Pfam" id="PF25967"/>
    </source>
</evidence>